<name>A0A2P2K9H3_RHIMU</name>
<accession>A0A2P2K9H3</accession>
<feature type="transmembrane region" description="Helical" evidence="1">
    <location>
        <begin position="25"/>
        <end position="44"/>
    </location>
</feature>
<dbReference type="EMBL" id="GGEC01021858">
    <property type="protein sequence ID" value="MBX02342.1"/>
    <property type="molecule type" value="Transcribed_RNA"/>
</dbReference>
<dbReference type="AlphaFoldDB" id="A0A2P2K9H3"/>
<sequence length="46" mass="5124">MLCVCVCMVSVSGDAVEVLFIFVGVLPYYFYLLGCPMFVVLFHISV</sequence>
<protein>
    <submittedName>
        <fullName evidence="2">Uncharacterized protein</fullName>
    </submittedName>
</protein>
<keyword evidence="1" id="KW-1133">Transmembrane helix</keyword>
<evidence type="ECO:0000313" key="2">
    <source>
        <dbReference type="EMBL" id="MBX02342.1"/>
    </source>
</evidence>
<reference evidence="2" key="1">
    <citation type="submission" date="2018-02" db="EMBL/GenBank/DDBJ databases">
        <title>Rhizophora mucronata_Transcriptome.</title>
        <authorList>
            <person name="Meera S.P."/>
            <person name="Sreeshan A."/>
            <person name="Augustine A."/>
        </authorList>
    </citation>
    <scope>NUCLEOTIDE SEQUENCE</scope>
    <source>
        <tissue evidence="2">Leaf</tissue>
    </source>
</reference>
<proteinExistence type="predicted"/>
<keyword evidence="1" id="KW-0472">Membrane</keyword>
<evidence type="ECO:0000256" key="1">
    <source>
        <dbReference type="SAM" id="Phobius"/>
    </source>
</evidence>
<keyword evidence="1" id="KW-0812">Transmembrane</keyword>
<organism evidence="2">
    <name type="scientific">Rhizophora mucronata</name>
    <name type="common">Asiatic mangrove</name>
    <dbReference type="NCBI Taxonomy" id="61149"/>
    <lineage>
        <taxon>Eukaryota</taxon>
        <taxon>Viridiplantae</taxon>
        <taxon>Streptophyta</taxon>
        <taxon>Embryophyta</taxon>
        <taxon>Tracheophyta</taxon>
        <taxon>Spermatophyta</taxon>
        <taxon>Magnoliopsida</taxon>
        <taxon>eudicotyledons</taxon>
        <taxon>Gunneridae</taxon>
        <taxon>Pentapetalae</taxon>
        <taxon>rosids</taxon>
        <taxon>fabids</taxon>
        <taxon>Malpighiales</taxon>
        <taxon>Rhizophoraceae</taxon>
        <taxon>Rhizophora</taxon>
    </lineage>
</organism>